<dbReference type="EMBL" id="CP133612">
    <property type="protein sequence ID" value="WMV09255.1"/>
    <property type="molecule type" value="Genomic_DNA"/>
</dbReference>
<dbReference type="Proteomes" id="UP001234989">
    <property type="component" value="Chromosome 1"/>
</dbReference>
<evidence type="ECO:0000313" key="2">
    <source>
        <dbReference type="Proteomes" id="UP001234989"/>
    </source>
</evidence>
<accession>A0AAF0PU09</accession>
<evidence type="ECO:0000313" key="1">
    <source>
        <dbReference type="EMBL" id="WMV09255.1"/>
    </source>
</evidence>
<sequence length="159" mass="18234">MTMLLSKLEAQGWSALFLQGDTQCRMAKREVTEFYINGKSDGLSFTSTVQNTLIHLVPVDVARILEILQQGGNETSQPHQLYFDVVHKIILQRKQRRMQANFLDLTLMELLDTEMASIFEAFDMPVYVWVSQTVKDVVGWVNHMALPVTIRRLVSLFSD</sequence>
<dbReference type="AlphaFoldDB" id="A0AAF0PU09"/>
<reference evidence="1" key="1">
    <citation type="submission" date="2023-08" db="EMBL/GenBank/DDBJ databases">
        <title>A de novo genome assembly of Solanum verrucosum Schlechtendal, a Mexican diploid species geographically isolated from the other diploid A-genome species in potato relatives.</title>
        <authorList>
            <person name="Hosaka K."/>
        </authorList>
    </citation>
    <scope>NUCLEOTIDE SEQUENCE</scope>
    <source>
        <tissue evidence="1">Young leaves</tissue>
    </source>
</reference>
<proteinExistence type="predicted"/>
<organism evidence="1 2">
    <name type="scientific">Solanum verrucosum</name>
    <dbReference type="NCBI Taxonomy" id="315347"/>
    <lineage>
        <taxon>Eukaryota</taxon>
        <taxon>Viridiplantae</taxon>
        <taxon>Streptophyta</taxon>
        <taxon>Embryophyta</taxon>
        <taxon>Tracheophyta</taxon>
        <taxon>Spermatophyta</taxon>
        <taxon>Magnoliopsida</taxon>
        <taxon>eudicotyledons</taxon>
        <taxon>Gunneridae</taxon>
        <taxon>Pentapetalae</taxon>
        <taxon>asterids</taxon>
        <taxon>lamiids</taxon>
        <taxon>Solanales</taxon>
        <taxon>Solanaceae</taxon>
        <taxon>Solanoideae</taxon>
        <taxon>Solaneae</taxon>
        <taxon>Solanum</taxon>
    </lineage>
</organism>
<protein>
    <submittedName>
        <fullName evidence="1">Uncharacterized protein</fullName>
    </submittedName>
</protein>
<gene>
    <name evidence="1" type="ORF">MTR67_002640</name>
</gene>
<keyword evidence="2" id="KW-1185">Reference proteome</keyword>
<name>A0AAF0PU09_SOLVR</name>